<dbReference type="EnsemblProtists" id="EOD34007">
    <property type="protein sequence ID" value="EOD34007"/>
    <property type="gene ID" value="EMIHUDRAFT_111389"/>
</dbReference>
<evidence type="ECO:0000256" key="4">
    <source>
        <dbReference type="ARBA" id="ARBA00022833"/>
    </source>
</evidence>
<evidence type="ECO:0000256" key="3">
    <source>
        <dbReference type="ARBA" id="ARBA00022771"/>
    </source>
</evidence>
<keyword evidence="4" id="KW-0862">Zinc</keyword>
<name>A0A0D3KE22_EMIH1</name>
<dbReference type="HOGENOM" id="CLU_1470832_0_0_1"/>
<dbReference type="InterPro" id="IPR001510">
    <property type="entry name" value="Znf_PARP"/>
</dbReference>
<dbReference type="Pfam" id="PF00645">
    <property type="entry name" value="zf-PARP"/>
    <property type="match status" value="1"/>
</dbReference>
<dbReference type="Proteomes" id="UP000013827">
    <property type="component" value="Unassembled WGS sequence"/>
</dbReference>
<dbReference type="GO" id="GO:0003677">
    <property type="term" value="F:DNA binding"/>
    <property type="evidence" value="ECO:0007669"/>
    <property type="project" value="InterPro"/>
</dbReference>
<evidence type="ECO:0000256" key="5">
    <source>
        <dbReference type="ARBA" id="ARBA00023242"/>
    </source>
</evidence>
<keyword evidence="8" id="KW-1185">Reference proteome</keyword>
<dbReference type="GO" id="GO:0005634">
    <property type="term" value="C:nucleus"/>
    <property type="evidence" value="ECO:0007669"/>
    <property type="project" value="UniProtKB-SubCell"/>
</dbReference>
<accession>A0A0D3KE22</accession>
<reference evidence="8" key="1">
    <citation type="journal article" date="2013" name="Nature">
        <title>Pan genome of the phytoplankton Emiliania underpins its global distribution.</title>
        <authorList>
            <person name="Read B.A."/>
            <person name="Kegel J."/>
            <person name="Klute M.J."/>
            <person name="Kuo A."/>
            <person name="Lefebvre S.C."/>
            <person name="Maumus F."/>
            <person name="Mayer C."/>
            <person name="Miller J."/>
            <person name="Monier A."/>
            <person name="Salamov A."/>
            <person name="Young J."/>
            <person name="Aguilar M."/>
            <person name="Claverie J.M."/>
            <person name="Frickenhaus S."/>
            <person name="Gonzalez K."/>
            <person name="Herman E.K."/>
            <person name="Lin Y.C."/>
            <person name="Napier J."/>
            <person name="Ogata H."/>
            <person name="Sarno A.F."/>
            <person name="Shmutz J."/>
            <person name="Schroeder D."/>
            <person name="de Vargas C."/>
            <person name="Verret F."/>
            <person name="von Dassow P."/>
            <person name="Valentin K."/>
            <person name="Van de Peer Y."/>
            <person name="Wheeler G."/>
            <person name="Dacks J.B."/>
            <person name="Delwiche C.F."/>
            <person name="Dyhrman S.T."/>
            <person name="Glockner G."/>
            <person name="John U."/>
            <person name="Richards T."/>
            <person name="Worden A.Z."/>
            <person name="Zhang X."/>
            <person name="Grigoriev I.V."/>
            <person name="Allen A.E."/>
            <person name="Bidle K."/>
            <person name="Borodovsky M."/>
            <person name="Bowler C."/>
            <person name="Brownlee C."/>
            <person name="Cock J.M."/>
            <person name="Elias M."/>
            <person name="Gladyshev V.N."/>
            <person name="Groth M."/>
            <person name="Guda C."/>
            <person name="Hadaegh A."/>
            <person name="Iglesias-Rodriguez M.D."/>
            <person name="Jenkins J."/>
            <person name="Jones B.M."/>
            <person name="Lawson T."/>
            <person name="Leese F."/>
            <person name="Lindquist E."/>
            <person name="Lobanov A."/>
            <person name="Lomsadze A."/>
            <person name="Malik S.B."/>
            <person name="Marsh M.E."/>
            <person name="Mackinder L."/>
            <person name="Mock T."/>
            <person name="Mueller-Roeber B."/>
            <person name="Pagarete A."/>
            <person name="Parker M."/>
            <person name="Probert I."/>
            <person name="Quesneville H."/>
            <person name="Raines C."/>
            <person name="Rensing S.A."/>
            <person name="Riano-Pachon D.M."/>
            <person name="Richier S."/>
            <person name="Rokitta S."/>
            <person name="Shiraiwa Y."/>
            <person name="Soanes D.M."/>
            <person name="van der Giezen M."/>
            <person name="Wahlund T.M."/>
            <person name="Williams B."/>
            <person name="Wilson W."/>
            <person name="Wolfe G."/>
            <person name="Wurch L.L."/>
        </authorList>
    </citation>
    <scope>NUCLEOTIDE SEQUENCE</scope>
</reference>
<dbReference type="PaxDb" id="2903-EOD34007"/>
<evidence type="ECO:0000256" key="1">
    <source>
        <dbReference type="ARBA" id="ARBA00004123"/>
    </source>
</evidence>
<dbReference type="SUPFAM" id="SSF57716">
    <property type="entry name" value="Glucocorticoid receptor-like (DNA-binding domain)"/>
    <property type="match status" value="1"/>
</dbReference>
<evidence type="ECO:0000313" key="8">
    <source>
        <dbReference type="Proteomes" id="UP000013827"/>
    </source>
</evidence>
<evidence type="ECO:0000256" key="2">
    <source>
        <dbReference type="ARBA" id="ARBA00022723"/>
    </source>
</evidence>
<dbReference type="KEGG" id="ehx:EMIHUDRAFT_111389"/>
<dbReference type="Gene3D" id="3.30.1740.10">
    <property type="entry name" value="Zinc finger, PARP-type"/>
    <property type="match status" value="1"/>
</dbReference>
<keyword evidence="3" id="KW-0863">Zinc-finger</keyword>
<dbReference type="GO" id="GO:0008137">
    <property type="term" value="F:NADH dehydrogenase (ubiquinone) activity"/>
    <property type="evidence" value="ECO:0007669"/>
    <property type="project" value="InterPro"/>
</dbReference>
<protein>
    <recommendedName>
        <fullName evidence="6">PARP-type domain-containing protein</fullName>
    </recommendedName>
</protein>
<proteinExistence type="predicted"/>
<feature type="domain" description="PARP-type" evidence="6">
    <location>
        <begin position="9"/>
        <end position="88"/>
    </location>
</feature>
<dbReference type="GO" id="GO:0008270">
    <property type="term" value="F:zinc ion binding"/>
    <property type="evidence" value="ECO:0007669"/>
    <property type="project" value="UniProtKB-KW"/>
</dbReference>
<dbReference type="GeneID" id="17279277"/>
<dbReference type="RefSeq" id="XP_005786436.1">
    <property type="nucleotide sequence ID" value="XM_005786379.1"/>
</dbReference>
<organism evidence="7 8">
    <name type="scientific">Emiliania huxleyi (strain CCMP1516)</name>
    <dbReference type="NCBI Taxonomy" id="280463"/>
    <lineage>
        <taxon>Eukaryota</taxon>
        <taxon>Haptista</taxon>
        <taxon>Haptophyta</taxon>
        <taxon>Prymnesiophyceae</taxon>
        <taxon>Isochrysidales</taxon>
        <taxon>Noelaerhabdaceae</taxon>
        <taxon>Emiliania</taxon>
    </lineage>
</organism>
<sequence>MFRPPSESFVTEYAKSNRSTCKGCDTKIAKDTVRIGKTKRDQRGYETTSWWHVACVSRKPEGNPAVREANVAVIPGFATLSASDQSLLVAWAKGDAVPVHAAVSTAKEEADNALAVVKKTEKAPIGKTVKKPGLSKKCVFCKNFGGRWAAEGWTIGNAGEHMHNLCLKKHRGRCIGCDRCVGYF</sequence>
<dbReference type="AlphaFoldDB" id="A0A0D3KE22"/>
<dbReference type="GO" id="GO:0016020">
    <property type="term" value="C:membrane"/>
    <property type="evidence" value="ECO:0007669"/>
    <property type="project" value="InterPro"/>
</dbReference>
<dbReference type="InterPro" id="IPR000283">
    <property type="entry name" value="NADH_UbQ_OxRdtase_75kDa_su_CS"/>
</dbReference>
<evidence type="ECO:0000313" key="7">
    <source>
        <dbReference type="EnsemblProtists" id="EOD34007"/>
    </source>
</evidence>
<dbReference type="PROSITE" id="PS50064">
    <property type="entry name" value="ZF_PARP_2"/>
    <property type="match status" value="1"/>
</dbReference>
<evidence type="ECO:0000259" key="6">
    <source>
        <dbReference type="PROSITE" id="PS50064"/>
    </source>
</evidence>
<dbReference type="InterPro" id="IPR036957">
    <property type="entry name" value="Znf_PARP_sf"/>
</dbReference>
<keyword evidence="2" id="KW-0479">Metal-binding</keyword>
<dbReference type="STRING" id="2903.R1DGA4"/>
<reference evidence="7" key="2">
    <citation type="submission" date="2024-10" db="UniProtKB">
        <authorList>
            <consortium name="EnsemblProtists"/>
        </authorList>
    </citation>
    <scope>IDENTIFICATION</scope>
</reference>
<dbReference type="eggNOG" id="KOG1037">
    <property type="taxonomic scope" value="Eukaryota"/>
</dbReference>
<dbReference type="PROSITE" id="PS00643">
    <property type="entry name" value="COMPLEX1_75K_3"/>
    <property type="match status" value="1"/>
</dbReference>
<dbReference type="SMART" id="SM01336">
    <property type="entry name" value="zf-PARP"/>
    <property type="match status" value="1"/>
</dbReference>
<keyword evidence="5" id="KW-0539">Nucleus</keyword>
<dbReference type="GO" id="GO:0042773">
    <property type="term" value="P:ATP synthesis coupled electron transport"/>
    <property type="evidence" value="ECO:0007669"/>
    <property type="project" value="InterPro"/>
</dbReference>
<comment type="subcellular location">
    <subcellularLocation>
        <location evidence="1">Nucleus</location>
    </subcellularLocation>
</comment>